<name>A0A1H7S2C3_9BACT</name>
<dbReference type="Proteomes" id="UP000198984">
    <property type="component" value="Unassembled WGS sequence"/>
</dbReference>
<accession>A0A1H7S2C3</accession>
<keyword evidence="2" id="KW-1185">Reference proteome</keyword>
<proteinExistence type="predicted"/>
<evidence type="ECO:0000313" key="2">
    <source>
        <dbReference type="Proteomes" id="UP000198984"/>
    </source>
</evidence>
<sequence>MAAQTIIISFNGKEEDLHVEQETYNGKPAYYLQDGDLSKRFEGHIPDNLVIFETGEGVQCSPRVITLEGRHILESIWNGIRKQGSDTPQPYGPGLG</sequence>
<organism evidence="1 2">
    <name type="scientific">Chitinophaga rupis</name>
    <dbReference type="NCBI Taxonomy" id="573321"/>
    <lineage>
        <taxon>Bacteria</taxon>
        <taxon>Pseudomonadati</taxon>
        <taxon>Bacteroidota</taxon>
        <taxon>Chitinophagia</taxon>
        <taxon>Chitinophagales</taxon>
        <taxon>Chitinophagaceae</taxon>
        <taxon>Chitinophaga</taxon>
    </lineage>
</organism>
<protein>
    <submittedName>
        <fullName evidence="1">Uncharacterized protein</fullName>
    </submittedName>
</protein>
<reference evidence="1 2" key="1">
    <citation type="submission" date="2016-10" db="EMBL/GenBank/DDBJ databases">
        <authorList>
            <person name="de Groot N.N."/>
        </authorList>
    </citation>
    <scope>NUCLEOTIDE SEQUENCE [LARGE SCALE GENOMIC DNA]</scope>
    <source>
        <strain evidence="1 2">DSM 21039</strain>
    </source>
</reference>
<dbReference type="EMBL" id="FOBB01000002">
    <property type="protein sequence ID" value="SEL66702.1"/>
    <property type="molecule type" value="Genomic_DNA"/>
</dbReference>
<dbReference type="AlphaFoldDB" id="A0A1H7S2C3"/>
<dbReference type="OrthoDB" id="678496at2"/>
<dbReference type="RefSeq" id="WP_089910716.1">
    <property type="nucleotide sequence ID" value="NZ_FOBB01000002.1"/>
</dbReference>
<gene>
    <name evidence="1" type="ORF">SAMN04488505_102801</name>
</gene>
<evidence type="ECO:0000313" key="1">
    <source>
        <dbReference type="EMBL" id="SEL66702.1"/>
    </source>
</evidence>